<reference evidence="2" key="1">
    <citation type="journal article" date="2023" name="Mol. Phylogenet. Evol.">
        <title>Genome-scale phylogeny and comparative genomics of the fungal order Sordariales.</title>
        <authorList>
            <person name="Hensen N."/>
            <person name="Bonometti L."/>
            <person name="Westerberg I."/>
            <person name="Brannstrom I.O."/>
            <person name="Guillou S."/>
            <person name="Cros-Aarteil S."/>
            <person name="Calhoun S."/>
            <person name="Haridas S."/>
            <person name="Kuo A."/>
            <person name="Mondo S."/>
            <person name="Pangilinan J."/>
            <person name="Riley R."/>
            <person name="LaButti K."/>
            <person name="Andreopoulos B."/>
            <person name="Lipzen A."/>
            <person name="Chen C."/>
            <person name="Yan M."/>
            <person name="Daum C."/>
            <person name="Ng V."/>
            <person name="Clum A."/>
            <person name="Steindorff A."/>
            <person name="Ohm R.A."/>
            <person name="Martin F."/>
            <person name="Silar P."/>
            <person name="Natvig D.O."/>
            <person name="Lalanne C."/>
            <person name="Gautier V."/>
            <person name="Ament-Velasquez S.L."/>
            <person name="Kruys A."/>
            <person name="Hutchinson M.I."/>
            <person name="Powell A.J."/>
            <person name="Barry K."/>
            <person name="Miller A.N."/>
            <person name="Grigoriev I.V."/>
            <person name="Debuchy R."/>
            <person name="Gladieux P."/>
            <person name="Hiltunen Thoren M."/>
            <person name="Johannesson H."/>
        </authorList>
    </citation>
    <scope>NUCLEOTIDE SEQUENCE</scope>
    <source>
        <strain evidence="2">PSN324</strain>
    </source>
</reference>
<protein>
    <submittedName>
        <fullName evidence="2">Uncharacterized protein</fullName>
    </submittedName>
</protein>
<dbReference type="GO" id="GO:0008237">
    <property type="term" value="F:metallopeptidase activity"/>
    <property type="evidence" value="ECO:0007669"/>
    <property type="project" value="InterPro"/>
</dbReference>
<dbReference type="Gene3D" id="3.40.390.10">
    <property type="entry name" value="Collagenase (Catalytic Domain)"/>
    <property type="match status" value="1"/>
</dbReference>
<sequence length="428" mass="47336">MTKLVLPFAISLAAFALPTMGGSRAWESGLKHEQTPTHGASESITVDAAGFAIPNVADNGTEHLAKRYFAVKPGQGTTPTFLWPEKTLSFCFETQAGRDIMIRHLENAITAWVAAGLTSEVYRYREVAEPGESCTSYHERWKTLVIRHNDDGLHVTTVGLWPLDSTKPDYRGPTMDISTRSDVAHLNVLANFAHELGHAWGLYHEHQNPFFWSPPYYNLAMPGSGDYTPLGGKVFGDHFDCFALRDYHTAVTKVKNHPRFANDPAGMAKEIADLCVNAKVARDYGFSAGDWLPLLYQAAYSSPGVRHMNANSEQVDWDSIMIYASGSGGMGYARPAKSAEENSEDYDKRQPVLLRNDGLKIKSNSKPSKGDVAGIRKMYEDSSYAEGYGTIDNLKVPLLTDKKSTHWTEFMKNVALKTKKSCQNLVGS</sequence>
<feature type="chain" id="PRO_5043843972" evidence="1">
    <location>
        <begin position="17"/>
        <end position="428"/>
    </location>
</feature>
<accession>A0AAV9I0E2</accession>
<dbReference type="SUPFAM" id="SSF55486">
    <property type="entry name" value="Metalloproteases ('zincins'), catalytic domain"/>
    <property type="match status" value="1"/>
</dbReference>
<reference evidence="2" key="2">
    <citation type="submission" date="2023-06" db="EMBL/GenBank/DDBJ databases">
        <authorList>
            <consortium name="Lawrence Berkeley National Laboratory"/>
            <person name="Mondo S.J."/>
            <person name="Hensen N."/>
            <person name="Bonometti L."/>
            <person name="Westerberg I."/>
            <person name="Brannstrom I.O."/>
            <person name="Guillou S."/>
            <person name="Cros-Aarteil S."/>
            <person name="Calhoun S."/>
            <person name="Haridas S."/>
            <person name="Kuo A."/>
            <person name="Pangilinan J."/>
            <person name="Riley R."/>
            <person name="Labutti K."/>
            <person name="Andreopoulos B."/>
            <person name="Lipzen A."/>
            <person name="Chen C."/>
            <person name="Yanf M."/>
            <person name="Daum C."/>
            <person name="Ng V."/>
            <person name="Clum A."/>
            <person name="Steindorff A."/>
            <person name="Ohm R."/>
            <person name="Martin F."/>
            <person name="Silar P."/>
            <person name="Natvig D."/>
            <person name="Lalanne C."/>
            <person name="Gautier V."/>
            <person name="Ament-Velasquez S.L."/>
            <person name="Kruys A."/>
            <person name="Hutchinson M.I."/>
            <person name="Powell A.J."/>
            <person name="Barry K."/>
            <person name="Miller A.N."/>
            <person name="Grigoriev I.V."/>
            <person name="Debuchy R."/>
            <person name="Gladieux P."/>
            <person name="Thoren M.H."/>
            <person name="Johannesson H."/>
        </authorList>
    </citation>
    <scope>NUCLEOTIDE SEQUENCE</scope>
    <source>
        <strain evidence="2">PSN324</strain>
    </source>
</reference>
<evidence type="ECO:0000256" key="1">
    <source>
        <dbReference type="SAM" id="SignalP"/>
    </source>
</evidence>
<dbReference type="InterPro" id="IPR024079">
    <property type="entry name" value="MetalloPept_cat_dom_sf"/>
</dbReference>
<proteinExistence type="predicted"/>
<organism evidence="2 3">
    <name type="scientific">Cladorrhinum samala</name>
    <dbReference type="NCBI Taxonomy" id="585594"/>
    <lineage>
        <taxon>Eukaryota</taxon>
        <taxon>Fungi</taxon>
        <taxon>Dikarya</taxon>
        <taxon>Ascomycota</taxon>
        <taxon>Pezizomycotina</taxon>
        <taxon>Sordariomycetes</taxon>
        <taxon>Sordariomycetidae</taxon>
        <taxon>Sordariales</taxon>
        <taxon>Podosporaceae</taxon>
        <taxon>Cladorrhinum</taxon>
    </lineage>
</organism>
<evidence type="ECO:0000313" key="3">
    <source>
        <dbReference type="Proteomes" id="UP001321749"/>
    </source>
</evidence>
<name>A0AAV9I0E2_9PEZI</name>
<dbReference type="AlphaFoldDB" id="A0AAV9I0E2"/>
<gene>
    <name evidence="2" type="ORF">QBC42DRAFT_168049</name>
</gene>
<dbReference type="EMBL" id="MU864936">
    <property type="protein sequence ID" value="KAK4465899.1"/>
    <property type="molecule type" value="Genomic_DNA"/>
</dbReference>
<keyword evidence="3" id="KW-1185">Reference proteome</keyword>
<evidence type="ECO:0000313" key="2">
    <source>
        <dbReference type="EMBL" id="KAK4465899.1"/>
    </source>
</evidence>
<dbReference type="Proteomes" id="UP001321749">
    <property type="component" value="Unassembled WGS sequence"/>
</dbReference>
<feature type="signal peptide" evidence="1">
    <location>
        <begin position="1"/>
        <end position="16"/>
    </location>
</feature>
<keyword evidence="1" id="KW-0732">Signal</keyword>
<comment type="caution">
    <text evidence="2">The sequence shown here is derived from an EMBL/GenBank/DDBJ whole genome shotgun (WGS) entry which is preliminary data.</text>
</comment>